<feature type="region of interest" description="Disordered" evidence="1">
    <location>
        <begin position="289"/>
        <end position="325"/>
    </location>
</feature>
<evidence type="ECO:0000313" key="3">
    <source>
        <dbReference type="EMBL" id="CAL4775296.1"/>
    </source>
</evidence>
<dbReference type="Proteomes" id="UP001152797">
    <property type="component" value="Unassembled WGS sequence"/>
</dbReference>
<gene>
    <name evidence="2" type="ORF">C1SCF055_LOCUS15218</name>
</gene>
<feature type="region of interest" description="Disordered" evidence="1">
    <location>
        <begin position="386"/>
        <end position="413"/>
    </location>
</feature>
<proteinExistence type="predicted"/>
<evidence type="ECO:0000313" key="4">
    <source>
        <dbReference type="Proteomes" id="UP001152797"/>
    </source>
</evidence>
<evidence type="ECO:0000256" key="1">
    <source>
        <dbReference type="SAM" id="MobiDB-lite"/>
    </source>
</evidence>
<comment type="caution">
    <text evidence="2">The sequence shown here is derived from an EMBL/GenBank/DDBJ whole genome shotgun (WGS) entry which is preliminary data.</text>
</comment>
<name>A0A9P1CAD8_9DINO</name>
<feature type="compositionally biased region" description="Basic and acidic residues" evidence="1">
    <location>
        <begin position="389"/>
        <end position="403"/>
    </location>
</feature>
<accession>A0A9P1CAD8</accession>
<feature type="compositionally biased region" description="Polar residues" evidence="1">
    <location>
        <begin position="290"/>
        <end position="300"/>
    </location>
</feature>
<keyword evidence="4" id="KW-1185">Reference proteome</keyword>
<dbReference type="EMBL" id="CAMXCT010001224">
    <property type="protein sequence ID" value="CAI3987984.1"/>
    <property type="molecule type" value="Genomic_DNA"/>
</dbReference>
<sequence length="456" mass="49742">MFSVTTLLAELKANEQLLEARNMDDKLAQGLTQQATYKLSKMNGLTSPDAVMLLNHIKPSKLPTNMKDAITKEVDKLMVNANGNIACKVTTAAGACDHLNQYLTKEDWSQLESTNSWEGAIVLAKRLKYMGVKSIKETTKRAAVAILLCIQQQQGCKKLPPYHAIYNLVGHLSQAVANQPDAPYSVPCLQVYPEDPQSLGQEVLQLVYQDKKPEARYFDQMALIMAHHIPDNPCAASHTWQCTNTCLAAKCISIEFAPDNQQGHQELSYGSQPCNSQALPLQCNAPECQQVPSQGAQHPNGQALSLQSKQAASQSQQAAPQVAAPSEAIVPVQAPDNLNQEAAKNKNGKATKTLDRWNQQAFNAMLEKQQPQKMKRAAAAKAAKTAKVAKTDKAKGANKEKKPNAKANATSKGRGPYGCIRCRGNLKGCATCRKPGFKGLKVHGRKAWYRMCPNAK</sequence>
<evidence type="ECO:0000313" key="2">
    <source>
        <dbReference type="EMBL" id="CAI3987984.1"/>
    </source>
</evidence>
<dbReference type="EMBL" id="CAMXCT030001224">
    <property type="protein sequence ID" value="CAL4775296.1"/>
    <property type="molecule type" value="Genomic_DNA"/>
</dbReference>
<protein>
    <submittedName>
        <fullName evidence="2">Uncharacterized protein</fullName>
    </submittedName>
</protein>
<feature type="compositionally biased region" description="Low complexity" evidence="1">
    <location>
        <begin position="302"/>
        <end position="325"/>
    </location>
</feature>
<dbReference type="EMBL" id="CAMXCT020001224">
    <property type="protein sequence ID" value="CAL1141359.1"/>
    <property type="molecule type" value="Genomic_DNA"/>
</dbReference>
<reference evidence="2" key="1">
    <citation type="submission" date="2022-10" db="EMBL/GenBank/DDBJ databases">
        <authorList>
            <person name="Chen Y."/>
            <person name="Dougan E. K."/>
            <person name="Chan C."/>
            <person name="Rhodes N."/>
            <person name="Thang M."/>
        </authorList>
    </citation>
    <scope>NUCLEOTIDE SEQUENCE</scope>
</reference>
<dbReference type="AlphaFoldDB" id="A0A9P1CAD8"/>
<organism evidence="2">
    <name type="scientific">Cladocopium goreaui</name>
    <dbReference type="NCBI Taxonomy" id="2562237"/>
    <lineage>
        <taxon>Eukaryota</taxon>
        <taxon>Sar</taxon>
        <taxon>Alveolata</taxon>
        <taxon>Dinophyceae</taxon>
        <taxon>Suessiales</taxon>
        <taxon>Symbiodiniaceae</taxon>
        <taxon>Cladocopium</taxon>
    </lineage>
</organism>
<reference evidence="3 4" key="2">
    <citation type="submission" date="2024-05" db="EMBL/GenBank/DDBJ databases">
        <authorList>
            <person name="Chen Y."/>
            <person name="Shah S."/>
            <person name="Dougan E. K."/>
            <person name="Thang M."/>
            <person name="Chan C."/>
        </authorList>
    </citation>
    <scope>NUCLEOTIDE SEQUENCE [LARGE SCALE GENOMIC DNA]</scope>
</reference>